<dbReference type="EMBL" id="CP027432">
    <property type="protein sequence ID" value="QCI27609.1"/>
    <property type="molecule type" value="Genomic_DNA"/>
</dbReference>
<dbReference type="GO" id="GO:0006298">
    <property type="term" value="P:mismatch repair"/>
    <property type="evidence" value="ECO:0007669"/>
    <property type="project" value="UniProtKB-UniRule"/>
</dbReference>
<protein>
    <recommendedName>
        <fullName evidence="6">Very short patch repair endonuclease</fullName>
        <ecNumber evidence="6">3.1.-.-</ecNumber>
    </recommendedName>
</protein>
<organism evidence="9 10">
    <name type="scientific">Caminibacter pacificus</name>
    <dbReference type="NCBI Taxonomy" id="1424653"/>
    <lineage>
        <taxon>Bacteria</taxon>
        <taxon>Pseudomonadati</taxon>
        <taxon>Campylobacterota</taxon>
        <taxon>Epsilonproteobacteria</taxon>
        <taxon>Nautiliales</taxon>
        <taxon>Nautiliaceae</taxon>
        <taxon>Caminibacter</taxon>
    </lineage>
</organism>
<evidence type="ECO:0000256" key="2">
    <source>
        <dbReference type="ARBA" id="ARBA00022759"/>
    </source>
</evidence>
<dbReference type="EC" id="3.1.-.-" evidence="6"/>
<dbReference type="CDD" id="cd00221">
    <property type="entry name" value="Vsr"/>
    <property type="match status" value="1"/>
</dbReference>
<dbReference type="Gene3D" id="3.40.960.10">
    <property type="entry name" value="VSR Endonuclease"/>
    <property type="match status" value="1"/>
</dbReference>
<dbReference type="NCBIfam" id="TIGR00632">
    <property type="entry name" value="vsr"/>
    <property type="match status" value="1"/>
</dbReference>
<keyword evidence="3 6" id="KW-0227">DNA damage</keyword>
<reference evidence="9 10" key="2">
    <citation type="submission" date="2018-11" db="EMBL/GenBank/DDBJ databases">
        <title>Genomic Encyclopedia of Type Strains, Phase IV (KMG-IV): sequencing the most valuable type-strain genomes for metagenomic binning, comparative biology and taxonomic classification.</title>
        <authorList>
            <person name="Goeker M."/>
        </authorList>
    </citation>
    <scope>NUCLEOTIDE SEQUENCE [LARGE SCALE GENOMIC DNA]</scope>
    <source>
        <strain evidence="9 10">DSM 27783</strain>
    </source>
</reference>
<dbReference type="Proteomes" id="UP000298805">
    <property type="component" value="Chromosome"/>
</dbReference>
<accession>A0AAJ4RD58</accession>
<dbReference type="GO" id="GO:0016787">
    <property type="term" value="F:hydrolase activity"/>
    <property type="evidence" value="ECO:0007669"/>
    <property type="project" value="UniProtKB-KW"/>
</dbReference>
<dbReference type="SUPFAM" id="SSF52980">
    <property type="entry name" value="Restriction endonuclease-like"/>
    <property type="match status" value="1"/>
</dbReference>
<evidence type="ECO:0000256" key="1">
    <source>
        <dbReference type="ARBA" id="ARBA00022722"/>
    </source>
</evidence>
<comment type="similarity">
    <text evidence="6">Belongs to the vsr family.</text>
</comment>
<evidence type="ECO:0000313" key="10">
    <source>
        <dbReference type="Proteomes" id="UP000272781"/>
    </source>
</evidence>
<dbReference type="AlphaFoldDB" id="A0AAJ4RD58"/>
<dbReference type="Proteomes" id="UP000272781">
    <property type="component" value="Unassembled WGS sequence"/>
</dbReference>
<proteinExistence type="inferred from homology"/>
<evidence type="ECO:0000256" key="5">
    <source>
        <dbReference type="ARBA" id="ARBA00023204"/>
    </source>
</evidence>
<evidence type="ECO:0000256" key="3">
    <source>
        <dbReference type="ARBA" id="ARBA00022763"/>
    </source>
</evidence>
<reference evidence="8" key="3">
    <citation type="submission" date="2019-06" db="EMBL/GenBank/DDBJ databases">
        <title>A comparative analysis of the Nautiliaceae.</title>
        <authorList>
            <person name="Grosche A."/>
            <person name="Smedile F."/>
            <person name="Vetriani C."/>
        </authorList>
    </citation>
    <scope>NUCLEOTIDE SEQUENCE</scope>
    <source>
        <strain evidence="8">TB6</strain>
    </source>
</reference>
<gene>
    <name evidence="8" type="ORF">C6V80_01115</name>
    <name evidence="9" type="ORF">EDC58_1200</name>
</gene>
<dbReference type="PIRSF" id="PIRSF018267">
    <property type="entry name" value="VSR_endonuc"/>
    <property type="match status" value="1"/>
</dbReference>
<evidence type="ECO:0000256" key="6">
    <source>
        <dbReference type="PIRNR" id="PIRNR018267"/>
    </source>
</evidence>
<reference evidence="11" key="1">
    <citation type="submission" date="2018-03" db="EMBL/GenBank/DDBJ databases">
        <title>A comparative analysis of the Nautiliaceae.</title>
        <authorList>
            <person name="Grosche A."/>
            <person name="Smedile F."/>
            <person name="Vetriani C."/>
        </authorList>
    </citation>
    <scope>NUCLEOTIDE SEQUENCE [LARGE SCALE GENOMIC DNA]</scope>
    <source>
        <strain evidence="11">TB6</strain>
    </source>
</reference>
<evidence type="ECO:0000313" key="9">
    <source>
        <dbReference type="EMBL" id="ROR40212.1"/>
    </source>
</evidence>
<comment type="function">
    <text evidence="6">May nick specific sequences that contain T:G mispairs resulting from m5C-deamination.</text>
</comment>
<dbReference type="InterPro" id="IPR011335">
    <property type="entry name" value="Restrct_endonuc-II-like"/>
</dbReference>
<dbReference type="RefSeq" id="WP_123352594.1">
    <property type="nucleotide sequence ID" value="NZ_CP027432.2"/>
</dbReference>
<evidence type="ECO:0000256" key="4">
    <source>
        <dbReference type="ARBA" id="ARBA00022801"/>
    </source>
</evidence>
<dbReference type="EMBL" id="RJVK01000002">
    <property type="protein sequence ID" value="ROR40212.1"/>
    <property type="molecule type" value="Genomic_DNA"/>
</dbReference>
<sequence>MTRSENMKRIKSKDTSIELILRKNLWKKGVRYRKNCKDVFGKPDICIKKYKLAIFCDSEFWHGKDFLEGKIPKTNQKFWIEKFQRNILRDKQVNSYLEENGWIVLRFWEKDIRKNTDECVKKIIQTIIDLKKQNGFLNKTMKV</sequence>
<dbReference type="InterPro" id="IPR007569">
    <property type="entry name" value="DUF559"/>
</dbReference>
<name>A0AAJ4RD58_9BACT</name>
<dbReference type="Pfam" id="PF03852">
    <property type="entry name" value="Vsr"/>
    <property type="match status" value="1"/>
</dbReference>
<dbReference type="GO" id="GO:0004519">
    <property type="term" value="F:endonuclease activity"/>
    <property type="evidence" value="ECO:0007669"/>
    <property type="project" value="UniProtKB-KW"/>
</dbReference>
<dbReference type="InterPro" id="IPR004603">
    <property type="entry name" value="DNA_mismatch_endonuc_vsr"/>
</dbReference>
<keyword evidence="1 6" id="KW-0540">Nuclease</keyword>
<dbReference type="Pfam" id="PF04480">
    <property type="entry name" value="DUF559"/>
    <property type="match status" value="1"/>
</dbReference>
<evidence type="ECO:0000313" key="11">
    <source>
        <dbReference type="Proteomes" id="UP000298805"/>
    </source>
</evidence>
<keyword evidence="4 6" id="KW-0378">Hydrolase</keyword>
<feature type="domain" description="DUF559" evidence="7">
    <location>
        <begin position="88"/>
        <end position="127"/>
    </location>
</feature>
<evidence type="ECO:0000313" key="8">
    <source>
        <dbReference type="EMBL" id="QCI27609.1"/>
    </source>
</evidence>
<keyword evidence="5 6" id="KW-0234">DNA repair</keyword>
<keyword evidence="2 6" id="KW-0255">Endonuclease</keyword>
<evidence type="ECO:0000259" key="7">
    <source>
        <dbReference type="Pfam" id="PF04480"/>
    </source>
</evidence>
<keyword evidence="11" id="KW-1185">Reference proteome</keyword>